<feature type="transmembrane region" description="Helical" evidence="7">
    <location>
        <begin position="219"/>
        <end position="244"/>
    </location>
</feature>
<evidence type="ECO:0000259" key="8">
    <source>
        <dbReference type="Pfam" id="PF12832"/>
    </source>
</evidence>
<dbReference type="Proteomes" id="UP000011082">
    <property type="component" value="Unassembled WGS sequence"/>
</dbReference>
<feature type="transmembrane region" description="Helical" evidence="7">
    <location>
        <begin position="78"/>
        <end position="95"/>
    </location>
</feature>
<evidence type="ECO:0000256" key="3">
    <source>
        <dbReference type="ARBA" id="ARBA00022692"/>
    </source>
</evidence>
<dbReference type="OMA" id="TKHECAS"/>
<evidence type="ECO:0000313" key="10">
    <source>
        <dbReference type="Proteomes" id="UP000011082"/>
    </source>
</evidence>
<evidence type="ECO:0000256" key="1">
    <source>
        <dbReference type="ARBA" id="ARBA00004141"/>
    </source>
</evidence>
<comment type="similarity">
    <text evidence="2">Belongs to the major facilitator superfamily. MFSD6 family.</text>
</comment>
<evidence type="ECO:0000256" key="2">
    <source>
        <dbReference type="ARBA" id="ARBA00005241"/>
    </source>
</evidence>
<dbReference type="VEuPathDB" id="MicrosporidiaDB:VICG_02048"/>
<protein>
    <recommendedName>
        <fullName evidence="8">Major facilitator superfamily associated domain-containing protein</fullName>
    </recommendedName>
</protein>
<dbReference type="InterPro" id="IPR036259">
    <property type="entry name" value="MFS_trans_sf"/>
</dbReference>
<evidence type="ECO:0000256" key="5">
    <source>
        <dbReference type="ARBA" id="ARBA00023136"/>
    </source>
</evidence>
<dbReference type="SUPFAM" id="SSF103473">
    <property type="entry name" value="MFS general substrate transporter"/>
    <property type="match status" value="1"/>
</dbReference>
<comment type="subcellular location">
    <subcellularLocation>
        <location evidence="1">Membrane</location>
        <topology evidence="1">Multi-pass membrane protein</topology>
    </subcellularLocation>
</comment>
<keyword evidence="6" id="KW-0175">Coiled coil</keyword>
<feature type="coiled-coil region" evidence="6">
    <location>
        <begin position="431"/>
        <end position="458"/>
    </location>
</feature>
<evidence type="ECO:0000313" key="9">
    <source>
        <dbReference type="EMBL" id="ELA40908.1"/>
    </source>
</evidence>
<feature type="transmembrane region" description="Helical" evidence="7">
    <location>
        <begin position="101"/>
        <end position="121"/>
    </location>
</feature>
<evidence type="ECO:0000256" key="7">
    <source>
        <dbReference type="SAM" id="Phobius"/>
    </source>
</evidence>
<dbReference type="Gene3D" id="1.20.1250.20">
    <property type="entry name" value="MFS general substrate transporter like domains"/>
    <property type="match status" value="2"/>
</dbReference>
<keyword evidence="10" id="KW-1185">Reference proteome</keyword>
<dbReference type="PANTHER" id="PTHR16172:SF41">
    <property type="entry name" value="MAJOR FACILITATOR SUPERFAMILY DOMAIN-CONTAINING PROTEIN 6-LIKE"/>
    <property type="match status" value="1"/>
</dbReference>
<accession>L2GJ50</accession>
<feature type="transmembrane region" description="Helical" evidence="7">
    <location>
        <begin position="412"/>
        <end position="430"/>
    </location>
</feature>
<dbReference type="InterPro" id="IPR024989">
    <property type="entry name" value="MFS_assoc_dom"/>
</dbReference>
<dbReference type="OrthoDB" id="515887at2759"/>
<dbReference type="GO" id="GO:0016020">
    <property type="term" value="C:membrane"/>
    <property type="evidence" value="ECO:0007669"/>
    <property type="project" value="UniProtKB-SubCell"/>
</dbReference>
<evidence type="ECO:0000256" key="4">
    <source>
        <dbReference type="ARBA" id="ARBA00022989"/>
    </source>
</evidence>
<keyword evidence="3 7" id="KW-0812">Transmembrane</keyword>
<dbReference type="InterPro" id="IPR051717">
    <property type="entry name" value="MFS_MFSD6"/>
</dbReference>
<dbReference type="Pfam" id="PF12832">
    <property type="entry name" value="MFS_1_like"/>
    <property type="match status" value="1"/>
</dbReference>
<feature type="domain" description="Major facilitator superfamily associated" evidence="8">
    <location>
        <begin position="16"/>
        <end position="390"/>
    </location>
</feature>
<dbReference type="AlphaFoldDB" id="L2GJ50"/>
<reference evidence="10" key="1">
    <citation type="submission" date="2011-05" db="EMBL/GenBank/DDBJ databases">
        <title>The genome sequence of Vittaforma corneae strain ATCC 50505.</title>
        <authorList>
            <consortium name="The Broad Institute Genome Sequencing Platform"/>
            <person name="Cuomo C."/>
            <person name="Didier E."/>
            <person name="Bowers L."/>
            <person name="Young S.K."/>
            <person name="Zeng Q."/>
            <person name="Gargeya S."/>
            <person name="Fitzgerald M."/>
            <person name="Haas B."/>
            <person name="Abouelleil A."/>
            <person name="Alvarado L."/>
            <person name="Arachchi H.M."/>
            <person name="Berlin A."/>
            <person name="Chapman S.B."/>
            <person name="Gearin G."/>
            <person name="Goldberg J."/>
            <person name="Griggs A."/>
            <person name="Gujja S."/>
            <person name="Hansen M."/>
            <person name="Heiman D."/>
            <person name="Howarth C."/>
            <person name="Larimer J."/>
            <person name="Lui A."/>
            <person name="MacDonald P.J.P."/>
            <person name="McCowen C."/>
            <person name="Montmayeur A."/>
            <person name="Murphy C."/>
            <person name="Neiman D."/>
            <person name="Pearson M."/>
            <person name="Priest M."/>
            <person name="Roberts A."/>
            <person name="Saif S."/>
            <person name="Shea T."/>
            <person name="Sisk P."/>
            <person name="Stolte C."/>
            <person name="Sykes S."/>
            <person name="Wortman J."/>
            <person name="Nusbaum C."/>
            <person name="Birren B."/>
        </authorList>
    </citation>
    <scope>NUCLEOTIDE SEQUENCE [LARGE SCALE GENOMIC DNA]</scope>
    <source>
        <strain evidence="10">ATCC 50505</strain>
    </source>
</reference>
<organism evidence="9 10">
    <name type="scientific">Vittaforma corneae (strain ATCC 50505)</name>
    <name type="common">Microsporidian parasite</name>
    <name type="synonym">Nosema corneum</name>
    <dbReference type="NCBI Taxonomy" id="993615"/>
    <lineage>
        <taxon>Eukaryota</taxon>
        <taxon>Fungi</taxon>
        <taxon>Fungi incertae sedis</taxon>
        <taxon>Microsporidia</taxon>
        <taxon>Nosematidae</taxon>
        <taxon>Vittaforma</taxon>
    </lineage>
</organism>
<proteinExistence type="inferred from homology"/>
<dbReference type="InParanoid" id="L2GJ50"/>
<evidence type="ECO:0000256" key="6">
    <source>
        <dbReference type="SAM" id="Coils"/>
    </source>
</evidence>
<gene>
    <name evidence="9" type="ORF">VICG_02048</name>
</gene>
<dbReference type="RefSeq" id="XP_007605493.1">
    <property type="nucleotide sequence ID" value="XM_007605431.1"/>
</dbReference>
<name>L2GJ50_VITCO</name>
<dbReference type="HOGENOM" id="CLU_584071_0_0_1"/>
<dbReference type="EMBL" id="JH370155">
    <property type="protein sequence ID" value="ELA40908.1"/>
    <property type="molecule type" value="Genomic_DNA"/>
</dbReference>
<feature type="transmembrane region" description="Helical" evidence="7">
    <location>
        <begin position="12"/>
        <end position="29"/>
    </location>
</feature>
<keyword evidence="4 7" id="KW-1133">Transmembrane helix</keyword>
<feature type="transmembrane region" description="Helical" evidence="7">
    <location>
        <begin position="177"/>
        <end position="194"/>
    </location>
</feature>
<feature type="transmembrane region" description="Helical" evidence="7">
    <location>
        <begin position="370"/>
        <end position="392"/>
    </location>
</feature>
<sequence>MEHLSKLNQKYLLVPKFLYLSLSAAFYMFHQFRSQFIFDRYGMEKDKLGLYLSIPQAISFFSNIWIGSINDRSGKQKMIILGLLVTSAMFFQSFFFSNSLVLFWINFTFYFVLLSATLPLLDKVMLDYVSEIPGMGSKAFGTQRLWSTFGYLITNFAVEHVIATDDKDTQNYDNMQYFNIFVVGIASVFIYLFVKNLPRRTTSSDYINSVKALLRNFEYVYFIFIILLCGISRAFMTNYLGFYYSKVLKFNDQKSPFRLFWPLNLLVDAAYDHKQSTSTMFGVALEIVVFYHSSLVTDKLGFFWPILLSQIFQLSRFLSYYTLTYDNPNSFAICCLIELLKGANYSLIHTSALQLANSFCPPYLRTTSQLIYNGVFVAVGTVLSGLIFKSFFTKGVEDVDLSYSEFNSAFKWNIYFSIVGICFFIYKYGVRENLLFNKENAERKIRDIERIAKREEAEETEHQQPQQPKAEVK</sequence>
<keyword evidence="5 7" id="KW-0472">Membrane</keyword>
<dbReference type="GeneID" id="19882758"/>
<dbReference type="PANTHER" id="PTHR16172">
    <property type="entry name" value="MAJOR FACILITATOR SUPERFAMILY DOMAIN-CONTAINING PROTEIN 6-LIKE"/>
    <property type="match status" value="1"/>
</dbReference>
<feature type="transmembrane region" description="Helical" evidence="7">
    <location>
        <begin position="49"/>
        <end position="66"/>
    </location>
</feature>